<feature type="domain" description="Flavin reductase like" evidence="2">
    <location>
        <begin position="19"/>
        <end position="160"/>
    </location>
</feature>
<dbReference type="SUPFAM" id="SSF50475">
    <property type="entry name" value="FMN-binding split barrel"/>
    <property type="match status" value="1"/>
</dbReference>
<dbReference type="GO" id="GO:0006208">
    <property type="term" value="P:pyrimidine nucleobase catabolic process"/>
    <property type="evidence" value="ECO:0007669"/>
    <property type="project" value="TreeGrafter"/>
</dbReference>
<dbReference type="AlphaFoldDB" id="A0A3N4V0N3"/>
<organism evidence="3 4">
    <name type="scientific">Pacificibacter maritimus</name>
    <dbReference type="NCBI Taxonomy" id="762213"/>
    <lineage>
        <taxon>Bacteria</taxon>
        <taxon>Pseudomonadati</taxon>
        <taxon>Pseudomonadota</taxon>
        <taxon>Alphaproteobacteria</taxon>
        <taxon>Rhodobacterales</taxon>
        <taxon>Roseobacteraceae</taxon>
        <taxon>Pacificibacter</taxon>
    </lineage>
</organism>
<dbReference type="RefSeq" id="WP_123792843.1">
    <property type="nucleotide sequence ID" value="NZ_RKQK01000002.1"/>
</dbReference>
<dbReference type="InterPro" id="IPR050268">
    <property type="entry name" value="NADH-dep_flavin_reductase"/>
</dbReference>
<dbReference type="Pfam" id="PF01613">
    <property type="entry name" value="Flavin_Reduct"/>
    <property type="match status" value="1"/>
</dbReference>
<dbReference type="GO" id="GO:0010181">
    <property type="term" value="F:FMN binding"/>
    <property type="evidence" value="ECO:0007669"/>
    <property type="project" value="InterPro"/>
</dbReference>
<dbReference type="Proteomes" id="UP000269689">
    <property type="component" value="Unassembled WGS sequence"/>
</dbReference>
<keyword evidence="1" id="KW-0560">Oxidoreductase</keyword>
<dbReference type="InterPro" id="IPR012349">
    <property type="entry name" value="Split_barrel_FMN-bd"/>
</dbReference>
<keyword evidence="4" id="KW-1185">Reference proteome</keyword>
<sequence length="164" mass="17625">MPECFEPNADNTRLLRDAFGRFATGVTVITTASSDGPVGITANSFSSLSLDPALVLWSPAKGTRRFKYFEAAPDFAIHILAADQAEICEGFARNMHAFDNLDMTINAQGVPLINNCLTRLECRHVATHPGGDHVIVVGQVTRAEINQGTPLGFFAGQFGVFQAA</sequence>
<dbReference type="EMBL" id="RKQK01000002">
    <property type="protein sequence ID" value="RPE67400.1"/>
    <property type="molecule type" value="Genomic_DNA"/>
</dbReference>
<dbReference type="PANTHER" id="PTHR30466:SF1">
    <property type="entry name" value="FMN REDUCTASE (NADH) RUTF"/>
    <property type="match status" value="1"/>
</dbReference>
<reference evidence="3 4" key="1">
    <citation type="submission" date="2018-11" db="EMBL/GenBank/DDBJ databases">
        <title>Genomic Encyclopedia of Type Strains, Phase IV (KMG-IV): sequencing the most valuable type-strain genomes for metagenomic binning, comparative biology and taxonomic classification.</title>
        <authorList>
            <person name="Goeker M."/>
        </authorList>
    </citation>
    <scope>NUCLEOTIDE SEQUENCE [LARGE SCALE GENOMIC DNA]</scope>
    <source>
        <strain evidence="3 4">DSM 104731</strain>
    </source>
</reference>
<dbReference type="GO" id="GO:0042602">
    <property type="term" value="F:riboflavin reductase (NADPH) activity"/>
    <property type="evidence" value="ECO:0007669"/>
    <property type="project" value="TreeGrafter"/>
</dbReference>
<comment type="caution">
    <text evidence="3">The sequence shown here is derived from an EMBL/GenBank/DDBJ whole genome shotgun (WGS) entry which is preliminary data.</text>
</comment>
<dbReference type="OrthoDB" id="9792858at2"/>
<accession>A0A3N4V0N3</accession>
<proteinExistence type="predicted"/>
<protein>
    <submittedName>
        <fullName evidence="3">Flavin reductase (DIM6/NTAB) family NADH-FMN oxidoreductase RutF</fullName>
    </submittedName>
</protein>
<dbReference type="Gene3D" id="2.30.110.10">
    <property type="entry name" value="Electron Transport, Fmn-binding Protein, Chain A"/>
    <property type="match status" value="1"/>
</dbReference>
<name>A0A3N4V0N3_9RHOB</name>
<evidence type="ECO:0000313" key="4">
    <source>
        <dbReference type="Proteomes" id="UP000269689"/>
    </source>
</evidence>
<dbReference type="SMART" id="SM00903">
    <property type="entry name" value="Flavin_Reduct"/>
    <property type="match status" value="1"/>
</dbReference>
<gene>
    <name evidence="3" type="ORF">EDD53_1808</name>
</gene>
<evidence type="ECO:0000259" key="2">
    <source>
        <dbReference type="SMART" id="SM00903"/>
    </source>
</evidence>
<evidence type="ECO:0000313" key="3">
    <source>
        <dbReference type="EMBL" id="RPE67400.1"/>
    </source>
</evidence>
<evidence type="ECO:0000256" key="1">
    <source>
        <dbReference type="ARBA" id="ARBA00023002"/>
    </source>
</evidence>
<dbReference type="InterPro" id="IPR002563">
    <property type="entry name" value="Flavin_Rdtase-like_dom"/>
</dbReference>
<dbReference type="PANTHER" id="PTHR30466">
    <property type="entry name" value="FLAVIN REDUCTASE"/>
    <property type="match status" value="1"/>
</dbReference>